<keyword evidence="1" id="KW-1133">Transmembrane helix</keyword>
<evidence type="ECO:0000313" key="2">
    <source>
        <dbReference type="EMBL" id="PJA02217.1"/>
    </source>
</evidence>
<comment type="caution">
    <text evidence="2">The sequence shown here is derived from an EMBL/GenBank/DDBJ whole genome shotgun (WGS) entry which is preliminary data.</text>
</comment>
<reference evidence="3" key="1">
    <citation type="submission" date="2017-09" db="EMBL/GenBank/DDBJ databases">
        <title>Depth-based differentiation of microbial function through sediment-hosted aquifers and enrichment of novel symbionts in the deep terrestrial subsurface.</title>
        <authorList>
            <person name="Probst A.J."/>
            <person name="Ladd B."/>
            <person name="Jarett J.K."/>
            <person name="Geller-Mcgrath D.E."/>
            <person name="Sieber C.M.K."/>
            <person name="Emerson J.B."/>
            <person name="Anantharaman K."/>
            <person name="Thomas B.C."/>
            <person name="Malmstrom R."/>
            <person name="Stieglmeier M."/>
            <person name="Klingl A."/>
            <person name="Woyke T."/>
            <person name="Ryan C.M."/>
            <person name="Banfield J.F."/>
        </authorList>
    </citation>
    <scope>NUCLEOTIDE SEQUENCE [LARGE SCALE GENOMIC DNA]</scope>
</reference>
<gene>
    <name evidence="2" type="ORF">COX73_01950</name>
</gene>
<feature type="transmembrane region" description="Helical" evidence="1">
    <location>
        <begin position="40"/>
        <end position="60"/>
    </location>
</feature>
<organism evidence="2 3">
    <name type="scientific">bacterium (Candidatus Gribaldobacteria) CG_4_10_14_0_2_um_filter_36_18</name>
    <dbReference type="NCBI Taxonomy" id="2014264"/>
    <lineage>
        <taxon>Bacteria</taxon>
        <taxon>Candidatus Gribaldobacteria</taxon>
    </lineage>
</organism>
<dbReference type="EMBL" id="PFPS01000082">
    <property type="protein sequence ID" value="PJA02217.1"/>
    <property type="molecule type" value="Genomic_DNA"/>
</dbReference>
<protein>
    <submittedName>
        <fullName evidence="2">Uncharacterized protein</fullName>
    </submittedName>
</protein>
<name>A0A2M7VK55_9BACT</name>
<keyword evidence="1" id="KW-0472">Membrane</keyword>
<sequence>MKIDMKNLRPLSFWEWLVCGAGMFFIGLGVGYIDVEVFDYGIGFFIFGLILEIPAFYLIFKHK</sequence>
<dbReference type="AlphaFoldDB" id="A0A2M7VK55"/>
<feature type="transmembrane region" description="Helical" evidence="1">
    <location>
        <begin position="12"/>
        <end position="34"/>
    </location>
</feature>
<proteinExistence type="predicted"/>
<evidence type="ECO:0000256" key="1">
    <source>
        <dbReference type="SAM" id="Phobius"/>
    </source>
</evidence>
<evidence type="ECO:0000313" key="3">
    <source>
        <dbReference type="Proteomes" id="UP000231469"/>
    </source>
</evidence>
<accession>A0A2M7VK55</accession>
<keyword evidence="1" id="KW-0812">Transmembrane</keyword>
<dbReference type="Proteomes" id="UP000231469">
    <property type="component" value="Unassembled WGS sequence"/>
</dbReference>